<sequence length="239" mass="26055">MHSPGPSPRSSTSKPNPKQQPNSINPHTDPTTIFYKAHARRSSLKELFAGATSRVGGPCESRKEVRMLALGMGVLPDPYASEDDDEGGIEGFVIVGGGGSEDEDGGYRRTCMEVECSWEKEREDFRRLTGSLSQFSFRHASERPRRSTEERVSPVSPIHSRSRVFSDSQVSNKAPSFDPRDAHVASADGEDAWSTSVQGAESGDSRSPERRAQKVGVVDKGTDAFHEKEEGEAEACGKQ</sequence>
<dbReference type="Proteomes" id="UP001281147">
    <property type="component" value="Unassembled WGS sequence"/>
</dbReference>
<proteinExistence type="predicted"/>
<dbReference type="EMBL" id="JAUTXU010000231">
    <property type="protein sequence ID" value="KAK3697153.1"/>
    <property type="molecule type" value="Genomic_DNA"/>
</dbReference>
<protein>
    <submittedName>
        <fullName evidence="1">Uncharacterized protein</fullName>
    </submittedName>
</protein>
<comment type="caution">
    <text evidence="1">The sequence shown here is derived from an EMBL/GenBank/DDBJ whole genome shotgun (WGS) entry which is preliminary data.</text>
</comment>
<evidence type="ECO:0000313" key="1">
    <source>
        <dbReference type="EMBL" id="KAK3697153.1"/>
    </source>
</evidence>
<organism evidence="1 2">
    <name type="scientific">Vermiconidia calcicola</name>
    <dbReference type="NCBI Taxonomy" id="1690605"/>
    <lineage>
        <taxon>Eukaryota</taxon>
        <taxon>Fungi</taxon>
        <taxon>Dikarya</taxon>
        <taxon>Ascomycota</taxon>
        <taxon>Pezizomycotina</taxon>
        <taxon>Dothideomycetes</taxon>
        <taxon>Dothideomycetidae</taxon>
        <taxon>Mycosphaerellales</taxon>
        <taxon>Extremaceae</taxon>
        <taxon>Vermiconidia</taxon>
    </lineage>
</organism>
<keyword evidence="2" id="KW-1185">Reference proteome</keyword>
<reference evidence="1" key="1">
    <citation type="submission" date="2023-07" db="EMBL/GenBank/DDBJ databases">
        <title>Black Yeasts Isolated from many extreme environments.</title>
        <authorList>
            <person name="Coleine C."/>
            <person name="Stajich J.E."/>
            <person name="Selbmann L."/>
        </authorList>
    </citation>
    <scope>NUCLEOTIDE SEQUENCE</scope>
    <source>
        <strain evidence="1">CCFEE 5714</strain>
    </source>
</reference>
<evidence type="ECO:0000313" key="2">
    <source>
        <dbReference type="Proteomes" id="UP001281147"/>
    </source>
</evidence>
<gene>
    <name evidence="1" type="ORF">LTR37_017649</name>
</gene>
<accession>A0ACC3MJW3</accession>
<name>A0ACC3MJW3_9PEZI</name>